<name>A0ACB7TFB9_HYAAI</name>
<dbReference type="EMBL" id="CM023481">
    <property type="protein sequence ID" value="KAH6945653.1"/>
    <property type="molecule type" value="Genomic_DNA"/>
</dbReference>
<dbReference type="Proteomes" id="UP000821845">
    <property type="component" value="Chromosome 1"/>
</dbReference>
<keyword evidence="2" id="KW-1185">Reference proteome</keyword>
<organism evidence="1 2">
    <name type="scientific">Hyalomma asiaticum</name>
    <name type="common">Tick</name>
    <dbReference type="NCBI Taxonomy" id="266040"/>
    <lineage>
        <taxon>Eukaryota</taxon>
        <taxon>Metazoa</taxon>
        <taxon>Ecdysozoa</taxon>
        <taxon>Arthropoda</taxon>
        <taxon>Chelicerata</taxon>
        <taxon>Arachnida</taxon>
        <taxon>Acari</taxon>
        <taxon>Parasitiformes</taxon>
        <taxon>Ixodida</taxon>
        <taxon>Ixodoidea</taxon>
        <taxon>Ixodidae</taxon>
        <taxon>Hyalomminae</taxon>
        <taxon>Hyalomma</taxon>
    </lineage>
</organism>
<reference evidence="1" key="1">
    <citation type="submission" date="2020-05" db="EMBL/GenBank/DDBJ databases">
        <title>Large-scale comparative analyses of tick genomes elucidate their genetic diversity and vector capacities.</title>
        <authorList>
            <person name="Jia N."/>
            <person name="Wang J."/>
            <person name="Shi W."/>
            <person name="Du L."/>
            <person name="Sun Y."/>
            <person name="Zhan W."/>
            <person name="Jiang J."/>
            <person name="Wang Q."/>
            <person name="Zhang B."/>
            <person name="Ji P."/>
            <person name="Sakyi L.B."/>
            <person name="Cui X."/>
            <person name="Yuan T."/>
            <person name="Jiang B."/>
            <person name="Yang W."/>
            <person name="Lam T.T.-Y."/>
            <person name="Chang Q."/>
            <person name="Ding S."/>
            <person name="Wang X."/>
            <person name="Zhu J."/>
            <person name="Ruan X."/>
            <person name="Zhao L."/>
            <person name="Wei J."/>
            <person name="Que T."/>
            <person name="Du C."/>
            <person name="Cheng J."/>
            <person name="Dai P."/>
            <person name="Han X."/>
            <person name="Huang E."/>
            <person name="Gao Y."/>
            <person name="Liu J."/>
            <person name="Shao H."/>
            <person name="Ye R."/>
            <person name="Li L."/>
            <person name="Wei W."/>
            <person name="Wang X."/>
            <person name="Wang C."/>
            <person name="Yang T."/>
            <person name="Huo Q."/>
            <person name="Li W."/>
            <person name="Guo W."/>
            <person name="Chen H."/>
            <person name="Zhou L."/>
            <person name="Ni X."/>
            <person name="Tian J."/>
            <person name="Zhou Y."/>
            <person name="Sheng Y."/>
            <person name="Liu T."/>
            <person name="Pan Y."/>
            <person name="Xia L."/>
            <person name="Li J."/>
            <person name="Zhao F."/>
            <person name="Cao W."/>
        </authorList>
    </citation>
    <scope>NUCLEOTIDE SEQUENCE</scope>
    <source>
        <strain evidence="1">Hyas-2018</strain>
    </source>
</reference>
<proteinExistence type="predicted"/>
<protein>
    <submittedName>
        <fullName evidence="1">Uncharacterized protein</fullName>
    </submittedName>
</protein>
<evidence type="ECO:0000313" key="2">
    <source>
        <dbReference type="Proteomes" id="UP000821845"/>
    </source>
</evidence>
<accession>A0ACB7TFB9</accession>
<sequence length="107" mass="12247">MEVLRITDPVIQAIFSYSWLDLVNVPTNVLTFRAVVVHTRVPSEDVIRAGIHGSLRPKFFPQIGHPPVPHRDQDSQVKTAVRETLMAPLRCSHLCHVCFRRPMDILR</sequence>
<gene>
    <name evidence="1" type="ORF">HPB50_009526</name>
</gene>
<evidence type="ECO:0000313" key="1">
    <source>
        <dbReference type="EMBL" id="KAH6945653.1"/>
    </source>
</evidence>
<comment type="caution">
    <text evidence="1">The sequence shown here is derived from an EMBL/GenBank/DDBJ whole genome shotgun (WGS) entry which is preliminary data.</text>
</comment>